<name>A0A067P0E1_PLEO1</name>
<feature type="compositionally biased region" description="Low complexity" evidence="1">
    <location>
        <begin position="272"/>
        <end position="289"/>
    </location>
</feature>
<evidence type="ECO:0000256" key="1">
    <source>
        <dbReference type="SAM" id="MobiDB-lite"/>
    </source>
</evidence>
<dbReference type="STRING" id="1137138.A0A067P0E1"/>
<dbReference type="InParanoid" id="A0A067P0E1"/>
<gene>
    <name evidence="2" type="ORF">PLEOSDRAFT_157555</name>
</gene>
<feature type="compositionally biased region" description="Low complexity" evidence="1">
    <location>
        <begin position="342"/>
        <end position="352"/>
    </location>
</feature>
<evidence type="ECO:0000313" key="2">
    <source>
        <dbReference type="EMBL" id="KDQ29842.1"/>
    </source>
</evidence>
<dbReference type="HOGENOM" id="CLU_047147_0_0_1"/>
<dbReference type="Proteomes" id="UP000027073">
    <property type="component" value="Unassembled WGS sequence"/>
</dbReference>
<sequence length="423" mass="46106">MDDHFSWSDTAYAAFGSCLACFHARQSPRSNETSSNGDNQNHNHIARSIRSDELEGLLVDSGDDAETLSLHSNPGRPQRRRKAKTHPTRNITLFGWNLFGKRKPPIQLPEDDGEEGIDGIIRPPRLGSRGTSGSSSTLDSDAPQLSPTLIDSISPEVLRERALAAEAAEAEERRQKEERRRRRREKRELKRAAMALAAGGDGDFEGFQGSGADYFHSRPPTSPSLPDSASGGFGPFVGSTHAPRLSPSHPDHDDGDETADLDGGVYTRKAVGGSLSGSDSRSRTSASRSDVSHHIYQPINQPPMPHPRPQLHLRPQDHNSIDLTPSSSDGVPRQKRSKKSKSSTTSDSQTPSIRSPASPHFPYSHPEIALASPRLRYDGLEPDHLRLEHQSEDIRASFPSSGLNVGQRKANPAMGAFLANTAR</sequence>
<dbReference type="EMBL" id="KL198007">
    <property type="protein sequence ID" value="KDQ29842.1"/>
    <property type="molecule type" value="Genomic_DNA"/>
</dbReference>
<dbReference type="OrthoDB" id="3255924at2759"/>
<feature type="compositionally biased region" description="Polar residues" evidence="1">
    <location>
        <begin position="27"/>
        <end position="43"/>
    </location>
</feature>
<evidence type="ECO:0000313" key="3">
    <source>
        <dbReference type="Proteomes" id="UP000027073"/>
    </source>
</evidence>
<feature type="compositionally biased region" description="Low complexity" evidence="1">
    <location>
        <begin position="118"/>
        <end position="141"/>
    </location>
</feature>
<dbReference type="VEuPathDB" id="FungiDB:PLEOSDRAFT_157555"/>
<feature type="region of interest" description="Disordered" evidence="1">
    <location>
        <begin position="27"/>
        <end position="87"/>
    </location>
</feature>
<proteinExistence type="predicted"/>
<organism evidence="2 3">
    <name type="scientific">Pleurotus ostreatus (strain PC15)</name>
    <name type="common">Oyster mushroom</name>
    <dbReference type="NCBI Taxonomy" id="1137138"/>
    <lineage>
        <taxon>Eukaryota</taxon>
        <taxon>Fungi</taxon>
        <taxon>Dikarya</taxon>
        <taxon>Basidiomycota</taxon>
        <taxon>Agaricomycotina</taxon>
        <taxon>Agaricomycetes</taxon>
        <taxon>Agaricomycetidae</taxon>
        <taxon>Agaricales</taxon>
        <taxon>Pleurotineae</taxon>
        <taxon>Pleurotaceae</taxon>
        <taxon>Pleurotus</taxon>
    </lineage>
</organism>
<dbReference type="AlphaFoldDB" id="A0A067P0E1"/>
<feature type="region of interest" description="Disordered" evidence="1">
    <location>
        <begin position="102"/>
        <end position="367"/>
    </location>
</feature>
<accession>A0A067P0E1</accession>
<protein>
    <submittedName>
        <fullName evidence="2">Uncharacterized protein</fullName>
    </submittedName>
</protein>
<reference evidence="3" key="1">
    <citation type="journal article" date="2014" name="Proc. Natl. Acad. Sci. U.S.A.">
        <title>Extensive sampling of basidiomycete genomes demonstrates inadequacy of the white-rot/brown-rot paradigm for wood decay fungi.</title>
        <authorList>
            <person name="Riley R."/>
            <person name="Salamov A.A."/>
            <person name="Brown D.W."/>
            <person name="Nagy L.G."/>
            <person name="Floudas D."/>
            <person name="Held B.W."/>
            <person name="Levasseur A."/>
            <person name="Lombard V."/>
            <person name="Morin E."/>
            <person name="Otillar R."/>
            <person name="Lindquist E.A."/>
            <person name="Sun H."/>
            <person name="LaButti K.M."/>
            <person name="Schmutz J."/>
            <person name="Jabbour D."/>
            <person name="Luo H."/>
            <person name="Baker S.E."/>
            <person name="Pisabarro A.G."/>
            <person name="Walton J.D."/>
            <person name="Blanchette R.A."/>
            <person name="Henrissat B."/>
            <person name="Martin F."/>
            <person name="Cullen D."/>
            <person name="Hibbett D.S."/>
            <person name="Grigoriev I.V."/>
        </authorList>
    </citation>
    <scope>NUCLEOTIDE SEQUENCE [LARGE SCALE GENOMIC DNA]</scope>
    <source>
        <strain evidence="3">PC15</strain>
    </source>
</reference>
<feature type="compositionally biased region" description="Basic residues" evidence="1">
    <location>
        <begin position="77"/>
        <end position="87"/>
    </location>
</feature>